<evidence type="ECO:0000313" key="13">
    <source>
        <dbReference type="Proteomes" id="UP000800039"/>
    </source>
</evidence>
<dbReference type="Proteomes" id="UP000800039">
    <property type="component" value="Unassembled WGS sequence"/>
</dbReference>
<dbReference type="GO" id="GO:0032936">
    <property type="term" value="C:SREBP-SCAP complex"/>
    <property type="evidence" value="ECO:0007669"/>
    <property type="project" value="TreeGrafter"/>
</dbReference>
<dbReference type="GO" id="GO:0045540">
    <property type="term" value="P:regulation of cholesterol biosynthetic process"/>
    <property type="evidence" value="ECO:0007669"/>
    <property type="project" value="TreeGrafter"/>
</dbReference>
<evidence type="ECO:0000256" key="10">
    <source>
        <dbReference type="SAM" id="Phobius"/>
    </source>
</evidence>
<comment type="caution">
    <text evidence="12">The sequence shown here is derived from an EMBL/GenBank/DDBJ whole genome shotgun (WGS) entry which is preliminary data.</text>
</comment>
<dbReference type="GeneID" id="63852995"/>
<gene>
    <name evidence="12" type="ORF">K460DRAFT_389623</name>
</gene>
<feature type="transmembrane region" description="Helical" evidence="10">
    <location>
        <begin position="747"/>
        <end position="764"/>
    </location>
</feature>
<dbReference type="InterPro" id="IPR000731">
    <property type="entry name" value="SSD"/>
</dbReference>
<evidence type="ECO:0000256" key="3">
    <source>
        <dbReference type="ARBA" id="ARBA00022574"/>
    </source>
</evidence>
<keyword evidence="3" id="KW-0853">WD repeat</keyword>
<dbReference type="InterPro" id="IPR053958">
    <property type="entry name" value="HMGCR/SNAP/NPC1-like_SSD"/>
</dbReference>
<dbReference type="OrthoDB" id="1914839at2759"/>
<feature type="transmembrane region" description="Helical" evidence="10">
    <location>
        <begin position="408"/>
        <end position="428"/>
    </location>
</feature>
<feature type="transmembrane region" description="Helical" evidence="10">
    <location>
        <begin position="776"/>
        <end position="801"/>
    </location>
</feature>
<dbReference type="InterPro" id="IPR019734">
    <property type="entry name" value="TPR_rpt"/>
</dbReference>
<dbReference type="EMBL" id="ML976619">
    <property type="protein sequence ID" value="KAF1841152.1"/>
    <property type="molecule type" value="Genomic_DNA"/>
</dbReference>
<feature type="region of interest" description="Disordered" evidence="9">
    <location>
        <begin position="1"/>
        <end position="31"/>
    </location>
</feature>
<comment type="subcellular location">
    <subcellularLocation>
        <location evidence="1">Endoplasmic reticulum</location>
    </subcellularLocation>
    <subcellularLocation>
        <location evidence="2">Golgi apparatus membrane</location>
    </subcellularLocation>
</comment>
<dbReference type="PANTHER" id="PTHR46378:SF1">
    <property type="entry name" value="STEROL REGULATORY ELEMENT-BINDING PROTEIN CLEAVAGE-ACTIVATING PROTEIN"/>
    <property type="match status" value="1"/>
</dbReference>
<feature type="transmembrane region" description="Helical" evidence="10">
    <location>
        <begin position="672"/>
        <end position="694"/>
    </location>
</feature>
<feature type="transmembrane region" description="Helical" evidence="10">
    <location>
        <begin position="641"/>
        <end position="660"/>
    </location>
</feature>
<dbReference type="Gene3D" id="1.25.40.10">
    <property type="entry name" value="Tetratricopeptide repeat domain"/>
    <property type="match status" value="2"/>
</dbReference>
<dbReference type="GO" id="GO:0032934">
    <property type="term" value="F:sterol binding"/>
    <property type="evidence" value="ECO:0007669"/>
    <property type="project" value="InterPro"/>
</dbReference>
<proteinExistence type="predicted"/>
<keyword evidence="8" id="KW-0802">TPR repeat</keyword>
<reference evidence="12" key="1">
    <citation type="submission" date="2020-01" db="EMBL/GenBank/DDBJ databases">
        <authorList>
            <consortium name="DOE Joint Genome Institute"/>
            <person name="Haridas S."/>
            <person name="Albert R."/>
            <person name="Binder M."/>
            <person name="Bloem J."/>
            <person name="Labutti K."/>
            <person name="Salamov A."/>
            <person name="Andreopoulos B."/>
            <person name="Baker S.E."/>
            <person name="Barry K."/>
            <person name="Bills G."/>
            <person name="Bluhm B.H."/>
            <person name="Cannon C."/>
            <person name="Castanera R."/>
            <person name="Culley D.E."/>
            <person name="Daum C."/>
            <person name="Ezra D."/>
            <person name="Gonzalez J.B."/>
            <person name="Henrissat B."/>
            <person name="Kuo A."/>
            <person name="Liang C."/>
            <person name="Lipzen A."/>
            <person name="Lutzoni F."/>
            <person name="Magnuson J."/>
            <person name="Mondo S."/>
            <person name="Nolan M."/>
            <person name="Ohm R."/>
            <person name="Pangilinan J."/>
            <person name="Park H.-J."/>
            <person name="Ramirez L."/>
            <person name="Alfaro M."/>
            <person name="Sun H."/>
            <person name="Tritt A."/>
            <person name="Yoshinaga Y."/>
            <person name="Zwiers L.-H."/>
            <person name="Turgeon B.G."/>
            <person name="Goodwin S.B."/>
            <person name="Spatafora J.W."/>
            <person name="Crous P.W."/>
            <person name="Grigoriev I.V."/>
        </authorList>
    </citation>
    <scope>NUCLEOTIDE SEQUENCE</scope>
    <source>
        <strain evidence="12">CBS 394.84</strain>
    </source>
</reference>
<accession>A0A9P4G940</accession>
<dbReference type="PANTHER" id="PTHR46378">
    <property type="entry name" value="STEROL REGULATORY ELEMENT-BINDING PROTEIN CLEAVAGE-ACTIVATING PROTEIN"/>
    <property type="match status" value="1"/>
</dbReference>
<evidence type="ECO:0000256" key="8">
    <source>
        <dbReference type="PROSITE-ProRule" id="PRU00339"/>
    </source>
</evidence>
<organism evidence="12 13">
    <name type="scientific">Cucurbitaria berberidis CBS 394.84</name>
    <dbReference type="NCBI Taxonomy" id="1168544"/>
    <lineage>
        <taxon>Eukaryota</taxon>
        <taxon>Fungi</taxon>
        <taxon>Dikarya</taxon>
        <taxon>Ascomycota</taxon>
        <taxon>Pezizomycotina</taxon>
        <taxon>Dothideomycetes</taxon>
        <taxon>Pleosporomycetidae</taxon>
        <taxon>Pleosporales</taxon>
        <taxon>Pleosporineae</taxon>
        <taxon>Cucurbitariaceae</taxon>
        <taxon>Cucurbitaria</taxon>
    </lineage>
</organism>
<keyword evidence="10" id="KW-1133">Transmembrane helix</keyword>
<evidence type="ECO:0000313" key="12">
    <source>
        <dbReference type="EMBL" id="KAF1841152.1"/>
    </source>
</evidence>
<evidence type="ECO:0000256" key="6">
    <source>
        <dbReference type="ARBA" id="ARBA00023034"/>
    </source>
</evidence>
<feature type="compositionally biased region" description="Acidic residues" evidence="9">
    <location>
        <begin position="356"/>
        <end position="380"/>
    </location>
</feature>
<keyword evidence="13" id="KW-1185">Reference proteome</keyword>
<keyword evidence="7 10" id="KW-0472">Membrane</keyword>
<feature type="domain" description="SSD" evidence="11">
    <location>
        <begin position="643"/>
        <end position="801"/>
    </location>
</feature>
<dbReference type="Pfam" id="PF12349">
    <property type="entry name" value="Sterol-sensing"/>
    <property type="match status" value="1"/>
</dbReference>
<dbReference type="SMART" id="SM00028">
    <property type="entry name" value="TPR"/>
    <property type="match status" value="3"/>
</dbReference>
<evidence type="ECO:0000256" key="7">
    <source>
        <dbReference type="ARBA" id="ARBA00023136"/>
    </source>
</evidence>
<feature type="region of interest" description="Disordered" evidence="9">
    <location>
        <begin position="349"/>
        <end position="393"/>
    </location>
</feature>
<evidence type="ECO:0000256" key="5">
    <source>
        <dbReference type="ARBA" id="ARBA00022824"/>
    </source>
</evidence>
<evidence type="ECO:0000256" key="9">
    <source>
        <dbReference type="SAM" id="MobiDB-lite"/>
    </source>
</evidence>
<keyword evidence="10" id="KW-0812">Transmembrane</keyword>
<feature type="repeat" description="TPR" evidence="8">
    <location>
        <begin position="71"/>
        <end position="104"/>
    </location>
</feature>
<feature type="transmembrane region" description="Helical" evidence="10">
    <location>
        <begin position="846"/>
        <end position="864"/>
    </location>
</feature>
<name>A0A9P4G940_9PLEO</name>
<evidence type="ECO:0000256" key="1">
    <source>
        <dbReference type="ARBA" id="ARBA00004240"/>
    </source>
</evidence>
<dbReference type="InterPro" id="IPR030225">
    <property type="entry name" value="SCAP"/>
</dbReference>
<keyword evidence="6" id="KW-0333">Golgi apparatus</keyword>
<dbReference type="SUPFAM" id="SSF48452">
    <property type="entry name" value="TPR-like"/>
    <property type="match status" value="2"/>
</dbReference>
<dbReference type="GO" id="GO:0000139">
    <property type="term" value="C:Golgi membrane"/>
    <property type="evidence" value="ECO:0007669"/>
    <property type="project" value="UniProtKB-SubCell"/>
</dbReference>
<sequence>MAKTKPSDRKSKKGAKNGSSNGSKKPKASPEELLEQAAVFLQTSQPDEALVAAKRALNLLQPTSKPTAAVLPALNLLGEINVELGDADGAREAFQAAIVIDPEGATDGAEKFLWMAQLNEEGGAESIRWFEKGVEVLKREISDLEGKLVKKADIEELLEEKKQKIANSLCGIAEVYMTDLSWEEEAEARCNAAVTEALLFAPENPEPLQTLASIRISQLRLEEAKSALTRSMELWKDVSPDDPKVPDYSTRISLSRLLMEAEMEDEAIEVLERLVGENDGSVEAWYLGGWCLHLLAGKQKTEAEDKTATSLLRASRDWVENCLKLYALLEYEDERLKDHADEILKELNDVLGPSTGEEEEEEWEDADGDGEEDGDEDMADTTEPPRLSTSHPIRRTFQAHGTATARHWLLSIVLTITISVLLCYPAVFQTNSSAAARLRNIPQHVWTSTTPVEGDRPADVVVRQVWVHGDYMNAIDLRVLREAIHVQDVLIGSGFDGQGGAYPSRHVLARDTRGCVAAGPGQKWGWHSPLMYWNCSMAALEEDRDLLATINAHTRSHSALNITLRPSTVFAGKAFSSTEIRAADALVITLIDHTNSSLGDVWDSRSRRLAEELSPDWTIFPKDGQVMRNRLYEFRFRPMTLSDDLFLAASYFVTAIYVIWRMSQLRAVKSWFGLLITICAKMTTCIIASFTLCTHLGIDLTRIPRPWFPAVVFCFGLGNIFRLINVVLETPPEMPPHQRIGNALGEVGHLSLAIAFQNLALIYLCSRLVAPWVADFCVFAAVTLVFDLVFHFTFFVAVLSVDVQRMELSDSLGRIDVSQTKKKNRQDRKVWLAALRKGTLPLSTRFAGTVAIFSIILAINWHFFDSNDKQLSFNNLRQTFLSRRRKRSNDISWNPPPFNQARTPADWLRIQDHNTARELFNFIKPGAHSFIARIYDPLLVVLKGAHGRDRPQPPTSLLDGLHRFAQGHAFPAALLAVSLIAAVTLLMNYLLWTGVPEAEDDNEDEENRFSVRTLPTPHTLDVVRLASSTMKPKLWPIYASAMDDGGTLLALCADTGQIGLWGISASRFLMFPKVDLRRQVPILFAFVTLTTRTDVEKICLMIVSPDGYLTELEARTGIHRTKRISSSPIICATLYTCTKGDNSLVFVTAPGEVHILSLKENGDSTTEVVAGLDPGPPPGSNPAKIKCIQGVPSLGLIFALRNEEAEVFDFTSRALIHSFQIGHIKPHSFRVMHSARRLCPCGAPAIHTLSVAYAEQDTDHVIMQTFTLGDTVTSQICLGKAPDREKCHGMDRAKEAVHYIEPAGVWESTNALSVVGIRRCIRSPTPSSAESDDSDHTADPSAVVSALKQRARKQPISNGLFRSLDAAFTGRNHTRPSAIDVDTWEAWTLSCTGEFRSRPLGPDDLEDTTVSSLEDDLFVAAPGPISKLGKRSIAVGFGNTVKIITLGKESFDGLTNTEDGIGIGSYKWRARKGNGRKFQ</sequence>
<evidence type="ECO:0000259" key="11">
    <source>
        <dbReference type="PROSITE" id="PS50156"/>
    </source>
</evidence>
<dbReference type="PROSITE" id="PS50005">
    <property type="entry name" value="TPR"/>
    <property type="match status" value="1"/>
</dbReference>
<keyword evidence="4" id="KW-0677">Repeat</keyword>
<dbReference type="PROSITE" id="PS50156">
    <property type="entry name" value="SSD"/>
    <property type="match status" value="1"/>
</dbReference>
<evidence type="ECO:0000256" key="4">
    <source>
        <dbReference type="ARBA" id="ARBA00022737"/>
    </source>
</evidence>
<dbReference type="InterPro" id="IPR011990">
    <property type="entry name" value="TPR-like_helical_dom_sf"/>
</dbReference>
<evidence type="ECO:0000256" key="2">
    <source>
        <dbReference type="ARBA" id="ARBA00004394"/>
    </source>
</evidence>
<protein>
    <recommendedName>
        <fullName evidence="11">SSD domain-containing protein</fullName>
    </recommendedName>
</protein>
<feature type="transmembrane region" description="Helical" evidence="10">
    <location>
        <begin position="972"/>
        <end position="992"/>
    </location>
</feature>
<dbReference type="GO" id="GO:0005789">
    <property type="term" value="C:endoplasmic reticulum membrane"/>
    <property type="evidence" value="ECO:0007669"/>
    <property type="project" value="InterPro"/>
</dbReference>
<dbReference type="RefSeq" id="XP_040783715.1">
    <property type="nucleotide sequence ID" value="XM_040935744.1"/>
</dbReference>
<keyword evidence="5" id="KW-0256">Endoplasmic reticulum</keyword>
<dbReference type="GO" id="GO:0032933">
    <property type="term" value="P:SREBP signaling pathway"/>
    <property type="evidence" value="ECO:0007669"/>
    <property type="project" value="InterPro"/>
</dbReference>
<dbReference type="CDD" id="cd24142">
    <property type="entry name" value="ACL4-like"/>
    <property type="match status" value="1"/>
</dbReference>
<feature type="transmembrane region" description="Helical" evidence="10">
    <location>
        <begin position="706"/>
        <end position="727"/>
    </location>
</feature>